<evidence type="ECO:0000313" key="3">
    <source>
        <dbReference type="EMBL" id="GGI04804.1"/>
    </source>
</evidence>
<feature type="region of interest" description="Disordered" evidence="1">
    <location>
        <begin position="1"/>
        <end position="22"/>
    </location>
</feature>
<sequence length="171" mass="17734">MTAPAPTPGSRPDARPATGYAGDLTPQQAWDLLAGDPDAVLVDVRTDGEWRAVGVPDLAGIDKRAVLVEWVKAGGRPNAGFLADLGAAGVGPGRPVVFLCRSGQRSIGAARLATSAGIGPAYNVLEGFEGGAGFDGVRDREGWKVRGLAWAAYDDEQDDAAPRGPQEEQAR</sequence>
<dbReference type="Gene3D" id="3.40.250.10">
    <property type="entry name" value="Rhodanese-like domain"/>
    <property type="match status" value="1"/>
</dbReference>
<dbReference type="SUPFAM" id="SSF52821">
    <property type="entry name" value="Rhodanese/Cell cycle control phosphatase"/>
    <property type="match status" value="1"/>
</dbReference>
<dbReference type="InterPro" id="IPR001763">
    <property type="entry name" value="Rhodanese-like_dom"/>
</dbReference>
<protein>
    <submittedName>
        <fullName evidence="3">Sulfurtransferase</fullName>
    </submittedName>
</protein>
<proteinExistence type="predicted"/>
<evidence type="ECO:0000313" key="4">
    <source>
        <dbReference type="Proteomes" id="UP000632535"/>
    </source>
</evidence>
<dbReference type="SMART" id="SM00450">
    <property type="entry name" value="RHOD"/>
    <property type="match status" value="1"/>
</dbReference>
<dbReference type="PANTHER" id="PTHR47377:SF1">
    <property type="entry name" value="RHODANESE-LIKE DOMAIN-CONTAINING PROTEIN 4, CHLOROPLASTIC"/>
    <property type="match status" value="1"/>
</dbReference>
<evidence type="ECO:0000256" key="1">
    <source>
        <dbReference type="SAM" id="MobiDB-lite"/>
    </source>
</evidence>
<gene>
    <name evidence="3" type="ORF">GCM10007368_02990</name>
</gene>
<dbReference type="InterPro" id="IPR044240">
    <property type="entry name" value="STR4-like"/>
</dbReference>
<keyword evidence="4" id="KW-1185">Reference proteome</keyword>
<name>A0ABQ2B342_9MICO</name>
<organism evidence="3 4">
    <name type="scientific">Isoptericola cucumis</name>
    <dbReference type="NCBI Taxonomy" id="1776856"/>
    <lineage>
        <taxon>Bacteria</taxon>
        <taxon>Bacillati</taxon>
        <taxon>Actinomycetota</taxon>
        <taxon>Actinomycetes</taxon>
        <taxon>Micrococcales</taxon>
        <taxon>Promicromonosporaceae</taxon>
        <taxon>Isoptericola</taxon>
    </lineage>
</organism>
<dbReference type="EMBL" id="BMDG01000001">
    <property type="protein sequence ID" value="GGI04804.1"/>
    <property type="molecule type" value="Genomic_DNA"/>
</dbReference>
<dbReference type="PANTHER" id="PTHR47377">
    <property type="entry name" value="RHODANESE-LIKE DOMAIN-CONTAINING PROTEIN 4, CHLOROPLASTIC"/>
    <property type="match status" value="1"/>
</dbReference>
<feature type="domain" description="Rhodanese" evidence="2">
    <location>
        <begin position="35"/>
        <end position="140"/>
    </location>
</feature>
<dbReference type="PROSITE" id="PS50206">
    <property type="entry name" value="RHODANESE_3"/>
    <property type="match status" value="1"/>
</dbReference>
<dbReference type="Pfam" id="PF00581">
    <property type="entry name" value="Rhodanese"/>
    <property type="match status" value="1"/>
</dbReference>
<reference evidence="4" key="1">
    <citation type="journal article" date="2019" name="Int. J. Syst. Evol. Microbiol.">
        <title>The Global Catalogue of Microorganisms (GCM) 10K type strain sequencing project: providing services to taxonomists for standard genome sequencing and annotation.</title>
        <authorList>
            <consortium name="The Broad Institute Genomics Platform"/>
            <consortium name="The Broad Institute Genome Sequencing Center for Infectious Disease"/>
            <person name="Wu L."/>
            <person name="Ma J."/>
        </authorList>
    </citation>
    <scope>NUCLEOTIDE SEQUENCE [LARGE SCALE GENOMIC DNA]</scope>
    <source>
        <strain evidence="4">CCM 8653</strain>
    </source>
</reference>
<dbReference type="Proteomes" id="UP000632535">
    <property type="component" value="Unassembled WGS sequence"/>
</dbReference>
<evidence type="ECO:0000259" key="2">
    <source>
        <dbReference type="PROSITE" id="PS50206"/>
    </source>
</evidence>
<comment type="caution">
    <text evidence="3">The sequence shown here is derived from an EMBL/GenBank/DDBJ whole genome shotgun (WGS) entry which is preliminary data.</text>
</comment>
<accession>A0ABQ2B342</accession>
<dbReference type="InterPro" id="IPR036873">
    <property type="entry name" value="Rhodanese-like_dom_sf"/>
</dbReference>
<dbReference type="RefSeq" id="WP_188521869.1">
    <property type="nucleotide sequence ID" value="NZ_BMDG01000001.1"/>
</dbReference>